<dbReference type="GO" id="GO:0016607">
    <property type="term" value="C:nuclear speck"/>
    <property type="evidence" value="ECO:0007669"/>
    <property type="project" value="UniProtKB-SubCell"/>
</dbReference>
<sequence>MHQAEDHSALLKLSSALLYAGSSFLITVLNKTVLTSFRFPSYLCVGIGQMITTVVVLYAAKKSKVVQFQDFDRSVLFKAEMLPDAYGCVVANRFGDLLDDDAADPFDLMSAAATEKDKKKKRQEHDKKGKQKKPGQKESQKERRVPVASERQEPAAPVHKQQQQQQASCPAAVSESREEAQRGMKRAAAAAGERRANQEDNPQQEFSISKPSSYADSDLRGRGGFRGRRGARGGGSARNPENYNPRGKREFDRHNGTGISPEEKRGGRGPWNWGRAEEAASELMEVTPNPPVKPEEPQVLVDEENHNRAMEEDDGEMVVQVAMEMTLDEWKAMQEMNRPKAEFNIRKAENKIPSKAKVIHQSKHLENLKGTVEDIEDDGHFLRRSVNDITSLLDINFGSLGRPTRGGRGRGARGGPTNRPERPKPILEREGDLAPNPDDPEDFPALSTGR</sequence>
<keyword evidence="10" id="KW-0472">Membrane</keyword>
<organism evidence="12 13">
    <name type="scientific">Scophthalmus maximus</name>
    <name type="common">Turbot</name>
    <name type="synonym">Psetta maxima</name>
    <dbReference type="NCBI Taxonomy" id="52904"/>
    <lineage>
        <taxon>Eukaryota</taxon>
        <taxon>Metazoa</taxon>
        <taxon>Chordata</taxon>
        <taxon>Craniata</taxon>
        <taxon>Vertebrata</taxon>
        <taxon>Euteleostomi</taxon>
        <taxon>Actinopterygii</taxon>
        <taxon>Neopterygii</taxon>
        <taxon>Teleostei</taxon>
        <taxon>Neoteleostei</taxon>
        <taxon>Acanthomorphata</taxon>
        <taxon>Carangaria</taxon>
        <taxon>Pleuronectiformes</taxon>
        <taxon>Pleuronectoidei</taxon>
        <taxon>Scophthalmidae</taxon>
        <taxon>Scophthalmus</taxon>
    </lineage>
</organism>
<dbReference type="PANTHER" id="PTHR12299">
    <property type="entry name" value="HYALURONIC ACID-BINDING PROTEIN 4"/>
    <property type="match status" value="1"/>
</dbReference>
<dbReference type="PANTHER" id="PTHR12299:SF30">
    <property type="entry name" value="INTRACELLULAR HYALURONAN-BINDING PROTEIN 4"/>
    <property type="match status" value="1"/>
</dbReference>
<evidence type="ECO:0000256" key="7">
    <source>
        <dbReference type="ARBA" id="ARBA00023242"/>
    </source>
</evidence>
<dbReference type="Pfam" id="PF04774">
    <property type="entry name" value="HABP4_PAI-RBP1"/>
    <property type="match status" value="1"/>
</dbReference>
<accession>A0A6A4SSI8</accession>
<proteinExistence type="inferred from homology"/>
<evidence type="ECO:0000256" key="1">
    <source>
        <dbReference type="ARBA" id="ARBA00004210"/>
    </source>
</evidence>
<dbReference type="GO" id="GO:0045948">
    <property type="term" value="P:positive regulation of translational initiation"/>
    <property type="evidence" value="ECO:0007669"/>
    <property type="project" value="TreeGrafter"/>
</dbReference>
<dbReference type="GO" id="GO:0033120">
    <property type="term" value="P:positive regulation of RNA splicing"/>
    <property type="evidence" value="ECO:0007669"/>
    <property type="project" value="TreeGrafter"/>
</dbReference>
<dbReference type="Pfam" id="PF16174">
    <property type="entry name" value="IHABP4_N"/>
    <property type="match status" value="1"/>
</dbReference>
<evidence type="ECO:0000256" key="3">
    <source>
        <dbReference type="ARBA" id="ARBA00004408"/>
    </source>
</evidence>
<dbReference type="Proteomes" id="UP000438429">
    <property type="component" value="Unassembled WGS sequence"/>
</dbReference>
<feature type="domain" description="Hyaluronan/mRNA-binding protein" evidence="11">
    <location>
        <begin position="247"/>
        <end position="351"/>
    </location>
</feature>
<protein>
    <recommendedName>
        <fullName evidence="11">Hyaluronan/mRNA-binding protein domain-containing protein</fullName>
    </recommendedName>
</protein>
<keyword evidence="10" id="KW-1133">Transmembrane helix</keyword>
<dbReference type="InterPro" id="IPR032381">
    <property type="entry name" value="IHABP4_N"/>
</dbReference>
<feature type="compositionally biased region" description="Basic and acidic residues" evidence="9">
    <location>
        <begin position="247"/>
        <end position="266"/>
    </location>
</feature>
<reference evidence="12 13" key="1">
    <citation type="submission" date="2019-06" db="EMBL/GenBank/DDBJ databases">
        <title>Draft genomes of female and male turbot (Scophthalmus maximus).</title>
        <authorList>
            <person name="Xu H."/>
            <person name="Xu X.-W."/>
            <person name="Shao C."/>
            <person name="Chen S."/>
        </authorList>
    </citation>
    <scope>NUCLEOTIDE SEQUENCE [LARGE SCALE GENOMIC DNA]</scope>
    <source>
        <strain evidence="12">Ysfricsl-2016a</strain>
        <tissue evidence="12">Blood</tissue>
    </source>
</reference>
<evidence type="ECO:0000256" key="8">
    <source>
        <dbReference type="ARBA" id="ARBA00035118"/>
    </source>
</evidence>
<evidence type="ECO:0000313" key="12">
    <source>
        <dbReference type="EMBL" id="KAF0034024.1"/>
    </source>
</evidence>
<dbReference type="InterPro" id="IPR039764">
    <property type="entry name" value="HABP4/SERBP1-like"/>
</dbReference>
<evidence type="ECO:0000256" key="10">
    <source>
        <dbReference type="SAM" id="Phobius"/>
    </source>
</evidence>
<keyword evidence="6" id="KW-0810">Translation regulation</keyword>
<dbReference type="GO" id="GO:0010494">
    <property type="term" value="C:cytoplasmic stress granule"/>
    <property type="evidence" value="ECO:0007669"/>
    <property type="project" value="UniProtKB-SubCell"/>
</dbReference>
<feature type="compositionally biased region" description="Basic and acidic residues" evidence="9">
    <location>
        <begin position="419"/>
        <end position="432"/>
    </location>
</feature>
<comment type="similarity">
    <text evidence="8">Belongs to the SERBP1-HABP4 family.</text>
</comment>
<name>A0A6A4SSI8_SCOMX</name>
<evidence type="ECO:0000259" key="11">
    <source>
        <dbReference type="SMART" id="SM01233"/>
    </source>
</evidence>
<dbReference type="GO" id="GO:0015030">
    <property type="term" value="C:Cajal body"/>
    <property type="evidence" value="ECO:0007669"/>
    <property type="project" value="UniProtKB-SubCell"/>
</dbReference>
<evidence type="ECO:0000256" key="9">
    <source>
        <dbReference type="SAM" id="MobiDB-lite"/>
    </source>
</evidence>
<dbReference type="AlphaFoldDB" id="A0A6A4SSI8"/>
<comment type="subcellular location">
    <subcellularLocation>
        <location evidence="1">Cytoplasm</location>
        <location evidence="1">Stress granule</location>
    </subcellularLocation>
    <subcellularLocation>
        <location evidence="2">Nucleus speckle</location>
    </subcellularLocation>
    <subcellularLocation>
        <location evidence="3">Nucleus</location>
        <location evidence="3">Cajal body</location>
    </subcellularLocation>
    <subcellularLocation>
        <location evidence="4">Nucleus</location>
        <location evidence="4">Nucleolus</location>
    </subcellularLocation>
</comment>
<dbReference type="EMBL" id="VEVO01000012">
    <property type="protein sequence ID" value="KAF0034024.1"/>
    <property type="molecule type" value="Genomic_DNA"/>
</dbReference>
<keyword evidence="5" id="KW-0963">Cytoplasm</keyword>
<evidence type="ECO:0000256" key="5">
    <source>
        <dbReference type="ARBA" id="ARBA00022490"/>
    </source>
</evidence>
<dbReference type="GO" id="GO:0005730">
    <property type="term" value="C:nucleolus"/>
    <property type="evidence" value="ECO:0007669"/>
    <property type="project" value="UniProtKB-SubCell"/>
</dbReference>
<comment type="caution">
    <text evidence="12">The sequence shown here is derived from an EMBL/GenBank/DDBJ whole genome shotgun (WGS) entry which is preliminary data.</text>
</comment>
<evidence type="ECO:0000313" key="13">
    <source>
        <dbReference type="Proteomes" id="UP000438429"/>
    </source>
</evidence>
<feature type="region of interest" description="Disordered" evidence="9">
    <location>
        <begin position="113"/>
        <end position="273"/>
    </location>
</feature>
<feature type="transmembrane region" description="Helical" evidence="10">
    <location>
        <begin position="39"/>
        <end position="60"/>
    </location>
</feature>
<dbReference type="Gene3D" id="6.10.140.1040">
    <property type="match status" value="1"/>
</dbReference>
<feature type="compositionally biased region" description="Basic residues" evidence="9">
    <location>
        <begin position="118"/>
        <end position="134"/>
    </location>
</feature>
<evidence type="ECO:0000256" key="4">
    <source>
        <dbReference type="ARBA" id="ARBA00004604"/>
    </source>
</evidence>
<dbReference type="GO" id="GO:0003723">
    <property type="term" value="F:RNA binding"/>
    <property type="evidence" value="ECO:0007669"/>
    <property type="project" value="InterPro"/>
</dbReference>
<feature type="region of interest" description="Disordered" evidence="9">
    <location>
        <begin position="398"/>
        <end position="450"/>
    </location>
</feature>
<feature type="compositionally biased region" description="Polar residues" evidence="9">
    <location>
        <begin position="199"/>
        <end position="215"/>
    </location>
</feature>
<gene>
    <name evidence="12" type="ORF">F2P81_014090</name>
</gene>
<feature type="transmembrane region" description="Helical" evidence="10">
    <location>
        <begin position="9"/>
        <end position="27"/>
    </location>
</feature>
<evidence type="ECO:0000256" key="6">
    <source>
        <dbReference type="ARBA" id="ARBA00022845"/>
    </source>
</evidence>
<evidence type="ECO:0000256" key="2">
    <source>
        <dbReference type="ARBA" id="ARBA00004324"/>
    </source>
</evidence>
<keyword evidence="7" id="KW-0539">Nucleus</keyword>
<dbReference type="SMART" id="SM01233">
    <property type="entry name" value="HABP4_PAI-RBP1"/>
    <property type="match status" value="1"/>
</dbReference>
<dbReference type="InterPro" id="IPR006861">
    <property type="entry name" value="HABP4_PAIRBP1-bd"/>
</dbReference>
<keyword evidence="10" id="KW-0812">Transmembrane</keyword>
<feature type="compositionally biased region" description="Basic and acidic residues" evidence="9">
    <location>
        <begin position="135"/>
        <end position="153"/>
    </location>
</feature>